<dbReference type="Gene3D" id="3.30.9.10">
    <property type="entry name" value="D-Amino Acid Oxidase, subunit A, domain 2"/>
    <property type="match status" value="1"/>
</dbReference>
<evidence type="ECO:0000259" key="2">
    <source>
        <dbReference type="Pfam" id="PF01266"/>
    </source>
</evidence>
<evidence type="ECO:0000259" key="5">
    <source>
        <dbReference type="Pfam" id="PF16350"/>
    </source>
</evidence>
<dbReference type="SUPFAM" id="SSF103025">
    <property type="entry name" value="Folate-binding domain"/>
    <property type="match status" value="1"/>
</dbReference>
<dbReference type="InterPro" id="IPR036188">
    <property type="entry name" value="FAD/NAD-bd_sf"/>
</dbReference>
<dbReference type="InParanoid" id="A0A1V8TAW7"/>
<feature type="domain" description="FAD dependent oxidoreductase" evidence="2">
    <location>
        <begin position="4"/>
        <end position="372"/>
    </location>
</feature>
<evidence type="ECO:0000256" key="1">
    <source>
        <dbReference type="ARBA" id="ARBA00008609"/>
    </source>
</evidence>
<gene>
    <name evidence="6" type="ORF">B0A48_06248</name>
</gene>
<dbReference type="InterPro" id="IPR006222">
    <property type="entry name" value="GCVT_N"/>
</dbReference>
<evidence type="ECO:0000313" key="7">
    <source>
        <dbReference type="Proteomes" id="UP000192596"/>
    </source>
</evidence>
<dbReference type="AlphaFoldDB" id="A0A1V8TAW7"/>
<dbReference type="PANTHER" id="PTHR43757">
    <property type="entry name" value="AMINOMETHYLTRANSFERASE"/>
    <property type="match status" value="1"/>
</dbReference>
<dbReference type="Pfam" id="PF01571">
    <property type="entry name" value="GCV_T"/>
    <property type="match status" value="1"/>
</dbReference>
<dbReference type="PANTHER" id="PTHR43757:SF2">
    <property type="entry name" value="AMINOMETHYLTRANSFERASE, MITOCHONDRIAL"/>
    <property type="match status" value="1"/>
</dbReference>
<dbReference type="OrthoDB" id="498204at2759"/>
<evidence type="ECO:0000259" key="3">
    <source>
        <dbReference type="Pfam" id="PF01571"/>
    </source>
</evidence>
<dbReference type="SUPFAM" id="SSF54373">
    <property type="entry name" value="FAD-linked reductases, C-terminal domain"/>
    <property type="match status" value="1"/>
</dbReference>
<reference evidence="7" key="1">
    <citation type="submission" date="2017-03" db="EMBL/GenBank/DDBJ databases">
        <title>Genomes of endolithic fungi from Antarctica.</title>
        <authorList>
            <person name="Coleine C."/>
            <person name="Masonjones S."/>
            <person name="Stajich J.E."/>
        </authorList>
    </citation>
    <scope>NUCLEOTIDE SEQUENCE [LARGE SCALE GENOMIC DNA]</scope>
    <source>
        <strain evidence="7">CCFEE 5527</strain>
    </source>
</reference>
<feature type="domain" description="FAD dependent oxidoreductase central" evidence="5">
    <location>
        <begin position="376"/>
        <end position="431"/>
    </location>
</feature>
<dbReference type="InterPro" id="IPR028896">
    <property type="entry name" value="GcvT/YgfZ/DmdA"/>
</dbReference>
<keyword evidence="7" id="KW-1185">Reference proteome</keyword>
<organism evidence="6 7">
    <name type="scientific">Cryoendolithus antarcticus</name>
    <dbReference type="NCBI Taxonomy" id="1507870"/>
    <lineage>
        <taxon>Eukaryota</taxon>
        <taxon>Fungi</taxon>
        <taxon>Dikarya</taxon>
        <taxon>Ascomycota</taxon>
        <taxon>Pezizomycotina</taxon>
        <taxon>Dothideomycetes</taxon>
        <taxon>Dothideomycetidae</taxon>
        <taxon>Cladosporiales</taxon>
        <taxon>Cladosporiaceae</taxon>
        <taxon>Cryoendolithus</taxon>
    </lineage>
</organism>
<comment type="similarity">
    <text evidence="1">Belongs to the GcvT family.</text>
</comment>
<dbReference type="InterPro" id="IPR027266">
    <property type="entry name" value="TrmE/GcvT-like"/>
</dbReference>
<proteinExistence type="inferred from homology"/>
<evidence type="ECO:0000259" key="4">
    <source>
        <dbReference type="Pfam" id="PF08669"/>
    </source>
</evidence>
<sequence>MAPKVVIIGAGIVGANLADELCSLGWTNTTVVEQGPLDLPGGSTSHAPGLVYQTNPSKTMAKFATYTVSKLQSLKDQDGSSCFNQVGGLEVATTEARLHDLKRKQGWAHSWGIEAKLISPEECLKLYPLLNRDRVLGGMHIPSDGLALAAKAVQLLVKRTREKGVKYIDRTPVTGIARSDGKVTGVVTPNGTISADIVVCCAGFWGVEVSKMAGLTLPLLPLAHQYVKTTPIQALKERKNPPNSASLPILRHQDQDLYYREHGDFYGIGYYGHKPMPVNAASLGWTPSTVSDNNMPSRLTFTAEDFAPAWQESQELLPVMREAEIADGFNGIFSFTPDGGSLVGESPTLDGFWVAEAVWVTHSAGVARAVAEVLVKGKSQIDLSDCDLSRFEGVQLSLDYVSETSQQNFIEVYNILHPLEPKQSPRNLRVSAFFARQEQLGAMFLEQRGWERPHWYKANEKLVKTLPREWRPQERDAWSSKFYSPIVAVEAWKTRTAVAMYDMTPLRRLEISGPGALDLLQQACTGDVSRPVGTITYALVLDDNACLRCDIIVARLEEELFHVGIFNPIVIETLSRSARKQSQHSSGKWAAIHEVTAGTSALGLWGPHAHAVIRKLSEDDFSTSGFPHHTVKRVHIAGIPATAVRLSHVGEAGWEIYVNADVGLRLWDAVFDAGQSEGIIAAGRAALNSLRMEKGFRDFGSDFTSEHTPAAAGMEGLVAPSKTGYTGANALASLVGKQPEKRLRTLTIDDGKSVVMGKEPVFQHGKAVGYVTSAAFAYTIGKPVAYAWLPSGVREGDKVQVEYFGKRVPATIAANVTVKENWMDDRSVRAKL</sequence>
<dbReference type="InterPro" id="IPR006076">
    <property type="entry name" value="FAD-dep_OxRdtase"/>
</dbReference>
<dbReference type="Gene3D" id="3.30.70.1400">
    <property type="entry name" value="Aminomethyltransferase beta-barrel domains"/>
    <property type="match status" value="1"/>
</dbReference>
<dbReference type="Pfam" id="PF16350">
    <property type="entry name" value="FAO_M"/>
    <property type="match status" value="1"/>
</dbReference>
<dbReference type="SUPFAM" id="SSF101790">
    <property type="entry name" value="Aminomethyltransferase beta-barrel domain"/>
    <property type="match status" value="1"/>
</dbReference>
<dbReference type="GO" id="GO:0005739">
    <property type="term" value="C:mitochondrion"/>
    <property type="evidence" value="ECO:0007669"/>
    <property type="project" value="TreeGrafter"/>
</dbReference>
<dbReference type="InterPro" id="IPR013977">
    <property type="entry name" value="GcvT_C"/>
</dbReference>
<dbReference type="Pfam" id="PF01266">
    <property type="entry name" value="DAO"/>
    <property type="match status" value="1"/>
</dbReference>
<dbReference type="Gene3D" id="3.50.50.60">
    <property type="entry name" value="FAD/NAD(P)-binding domain"/>
    <property type="match status" value="1"/>
</dbReference>
<dbReference type="Gene3D" id="3.30.1360.120">
    <property type="entry name" value="Probable tRNA modification gtpase trme, domain 1"/>
    <property type="match status" value="1"/>
</dbReference>
<dbReference type="EMBL" id="NAJO01000012">
    <property type="protein sequence ID" value="OQO08378.1"/>
    <property type="molecule type" value="Genomic_DNA"/>
</dbReference>
<evidence type="ECO:0000313" key="6">
    <source>
        <dbReference type="EMBL" id="OQO08378.1"/>
    </source>
</evidence>
<protein>
    <submittedName>
        <fullName evidence="6">Dimethylglycine oxidase</fullName>
    </submittedName>
</protein>
<dbReference type="InterPro" id="IPR032503">
    <property type="entry name" value="FAO_M"/>
</dbReference>
<feature type="domain" description="GCVT N-terminal" evidence="3">
    <location>
        <begin position="434"/>
        <end position="721"/>
    </location>
</feature>
<dbReference type="Gene3D" id="2.40.30.110">
    <property type="entry name" value="Aminomethyltransferase beta-barrel domains"/>
    <property type="match status" value="1"/>
</dbReference>
<comment type="caution">
    <text evidence="6">The sequence shown here is derived from an EMBL/GenBank/DDBJ whole genome shotgun (WGS) entry which is preliminary data.</text>
</comment>
<dbReference type="Proteomes" id="UP000192596">
    <property type="component" value="Unassembled WGS sequence"/>
</dbReference>
<feature type="domain" description="Aminomethyltransferase C-terminal" evidence="4">
    <location>
        <begin position="741"/>
        <end position="818"/>
    </location>
</feature>
<dbReference type="STRING" id="1507870.A0A1V8TAW7"/>
<dbReference type="Pfam" id="PF08669">
    <property type="entry name" value="GCV_T_C"/>
    <property type="match status" value="1"/>
</dbReference>
<dbReference type="SUPFAM" id="SSF51905">
    <property type="entry name" value="FAD/NAD(P)-binding domain"/>
    <property type="match status" value="1"/>
</dbReference>
<accession>A0A1V8TAW7</accession>
<dbReference type="InterPro" id="IPR029043">
    <property type="entry name" value="GcvT/YgfZ_C"/>
</dbReference>
<name>A0A1V8TAW7_9PEZI</name>